<dbReference type="PROSITE" id="PS51186">
    <property type="entry name" value="GNAT"/>
    <property type="match status" value="1"/>
</dbReference>
<evidence type="ECO:0000259" key="4">
    <source>
        <dbReference type="PROSITE" id="PS51186"/>
    </source>
</evidence>
<dbReference type="KEGG" id="tpla:ElP_70230"/>
<feature type="region of interest" description="Disordered" evidence="3">
    <location>
        <begin position="1"/>
        <end position="25"/>
    </location>
</feature>
<dbReference type="RefSeq" id="WP_145278052.1">
    <property type="nucleotide sequence ID" value="NZ_CP036426.1"/>
</dbReference>
<dbReference type="OrthoDB" id="214696at2"/>
<dbReference type="SUPFAM" id="SSF55729">
    <property type="entry name" value="Acyl-CoA N-acyltransferases (Nat)"/>
    <property type="match status" value="1"/>
</dbReference>
<dbReference type="AlphaFoldDB" id="A0A518HDZ4"/>
<evidence type="ECO:0000256" key="1">
    <source>
        <dbReference type="ARBA" id="ARBA00022679"/>
    </source>
</evidence>
<evidence type="ECO:0000256" key="2">
    <source>
        <dbReference type="ARBA" id="ARBA00023315"/>
    </source>
</evidence>
<dbReference type="GO" id="GO:0035447">
    <property type="term" value="F:mycothiol synthase activity"/>
    <property type="evidence" value="ECO:0007669"/>
    <property type="project" value="UniProtKB-EC"/>
</dbReference>
<evidence type="ECO:0000313" key="6">
    <source>
        <dbReference type="Proteomes" id="UP000317835"/>
    </source>
</evidence>
<dbReference type="EC" id="2.3.1.189" evidence="5"/>
<dbReference type="Pfam" id="PF00583">
    <property type="entry name" value="Acetyltransf_1"/>
    <property type="match status" value="1"/>
</dbReference>
<name>A0A518HDZ4_9BACT</name>
<evidence type="ECO:0000313" key="5">
    <source>
        <dbReference type="EMBL" id="QDV39060.1"/>
    </source>
</evidence>
<keyword evidence="6" id="KW-1185">Reference proteome</keyword>
<dbReference type="InterPro" id="IPR050832">
    <property type="entry name" value="Bact_Acetyltransf"/>
</dbReference>
<keyword evidence="2 5" id="KW-0012">Acyltransferase</keyword>
<dbReference type="Gene3D" id="3.40.630.30">
    <property type="match status" value="1"/>
</dbReference>
<gene>
    <name evidence="5" type="primary">mshD</name>
    <name evidence="5" type="ORF">ElP_70230</name>
</gene>
<reference evidence="5 6" key="1">
    <citation type="submission" date="2019-02" db="EMBL/GenBank/DDBJ databases">
        <title>Deep-cultivation of Planctomycetes and their phenomic and genomic characterization uncovers novel biology.</title>
        <authorList>
            <person name="Wiegand S."/>
            <person name="Jogler M."/>
            <person name="Boedeker C."/>
            <person name="Pinto D."/>
            <person name="Vollmers J."/>
            <person name="Rivas-Marin E."/>
            <person name="Kohn T."/>
            <person name="Peeters S.H."/>
            <person name="Heuer A."/>
            <person name="Rast P."/>
            <person name="Oberbeckmann S."/>
            <person name="Bunk B."/>
            <person name="Jeske O."/>
            <person name="Meyerdierks A."/>
            <person name="Storesund J.E."/>
            <person name="Kallscheuer N."/>
            <person name="Luecker S."/>
            <person name="Lage O.M."/>
            <person name="Pohl T."/>
            <person name="Merkel B.J."/>
            <person name="Hornburger P."/>
            <person name="Mueller R.-W."/>
            <person name="Bruemmer F."/>
            <person name="Labrenz M."/>
            <person name="Spormann A.M."/>
            <person name="Op den Camp H."/>
            <person name="Overmann J."/>
            <person name="Amann R."/>
            <person name="Jetten M.S.M."/>
            <person name="Mascher T."/>
            <person name="Medema M.H."/>
            <person name="Devos D.P."/>
            <person name="Kaster A.-K."/>
            <person name="Ovreas L."/>
            <person name="Rohde M."/>
            <person name="Galperin M.Y."/>
            <person name="Jogler C."/>
        </authorList>
    </citation>
    <scope>NUCLEOTIDE SEQUENCE [LARGE SCALE GENOMIC DNA]</scope>
    <source>
        <strain evidence="5 6">ElP</strain>
    </source>
</reference>
<dbReference type="EMBL" id="CP036426">
    <property type="protein sequence ID" value="QDV39060.1"/>
    <property type="molecule type" value="Genomic_DNA"/>
</dbReference>
<organism evidence="5 6">
    <name type="scientific">Tautonia plasticadhaerens</name>
    <dbReference type="NCBI Taxonomy" id="2527974"/>
    <lineage>
        <taxon>Bacteria</taxon>
        <taxon>Pseudomonadati</taxon>
        <taxon>Planctomycetota</taxon>
        <taxon>Planctomycetia</taxon>
        <taxon>Isosphaerales</taxon>
        <taxon>Isosphaeraceae</taxon>
        <taxon>Tautonia</taxon>
    </lineage>
</organism>
<feature type="domain" description="N-acetyltransferase" evidence="4">
    <location>
        <begin position="209"/>
        <end position="343"/>
    </location>
</feature>
<keyword evidence="1 5" id="KW-0808">Transferase</keyword>
<evidence type="ECO:0000256" key="3">
    <source>
        <dbReference type="SAM" id="MobiDB-lite"/>
    </source>
</evidence>
<dbReference type="InterPro" id="IPR016181">
    <property type="entry name" value="Acyl_CoA_acyltransferase"/>
</dbReference>
<protein>
    <submittedName>
        <fullName evidence="5">Mycothiol acetyltransferase</fullName>
        <ecNumber evidence="5">2.3.1.189</ecNumber>
    </submittedName>
</protein>
<dbReference type="CDD" id="cd04301">
    <property type="entry name" value="NAT_SF"/>
    <property type="match status" value="1"/>
</dbReference>
<proteinExistence type="predicted"/>
<dbReference type="PANTHER" id="PTHR43877">
    <property type="entry name" value="AMINOALKYLPHOSPHONATE N-ACETYLTRANSFERASE-RELATED-RELATED"/>
    <property type="match status" value="1"/>
</dbReference>
<dbReference type="Proteomes" id="UP000317835">
    <property type="component" value="Chromosome"/>
</dbReference>
<dbReference type="InterPro" id="IPR000182">
    <property type="entry name" value="GNAT_dom"/>
</dbReference>
<accession>A0A518HDZ4</accession>
<sequence length="345" mass="36937">MLEDSVAPPEDPGPESGPTPADLTPVTARGVAIAPCPEPDQAEALEVLYRRLPSAMRPGTIAALLRQVEAGQLDLSGLWVARRRGRIAGAMLTQVLAGRAAAIWPPEVERGWGSGTLASDLVRSALDSYRARGIRLAQALVDRQALGRPGVDLARGGLPYVTDLIYLGRPTAGPQPVPPGVPELRWEDFGPENREEFARTLERTYGGSLDMPELGGLRTLDDVLEGHRARGHFDPARWRLGRLERGAGPGADPGPVAVLMLSAGEPRTWEVSYLGLVPEARGRGLGVATLAHALDRARPDADRIELAVDVRNAPAEALYRRCGFTPFERRGVHLAILDDSDGAPG</sequence>